<organism evidence="1 3">
    <name type="scientific">Didymodactylos carnosus</name>
    <dbReference type="NCBI Taxonomy" id="1234261"/>
    <lineage>
        <taxon>Eukaryota</taxon>
        <taxon>Metazoa</taxon>
        <taxon>Spiralia</taxon>
        <taxon>Gnathifera</taxon>
        <taxon>Rotifera</taxon>
        <taxon>Eurotatoria</taxon>
        <taxon>Bdelloidea</taxon>
        <taxon>Philodinida</taxon>
        <taxon>Philodinidae</taxon>
        <taxon>Didymodactylos</taxon>
    </lineage>
</organism>
<dbReference type="EMBL" id="CAJOBA010012948">
    <property type="protein sequence ID" value="CAF3877239.1"/>
    <property type="molecule type" value="Genomic_DNA"/>
</dbReference>
<dbReference type="Proteomes" id="UP000682733">
    <property type="component" value="Unassembled WGS sequence"/>
</dbReference>
<sequence>MSIISTRDECKNFVSLRERVCSLTNHVQKQWNSKSIRTKSGQFGLIIPYNKVKFFWSGLCAQEYSPAVAAEIAMYYGGVTLEMLLEQQNIKMCIYSSDNTSEAIQCRQDWDDLSYEYANSSRGEIKMIRGPCLRDTSTWNRVEKVVIEKNISNGEDIWGQVGIMEVQEIYCQYMEDVEPQSNEGKIGKTLIC</sequence>
<dbReference type="Proteomes" id="UP000677228">
    <property type="component" value="Unassembled WGS sequence"/>
</dbReference>
<reference evidence="1" key="1">
    <citation type="submission" date="2021-02" db="EMBL/GenBank/DDBJ databases">
        <authorList>
            <person name="Nowell W R."/>
        </authorList>
    </citation>
    <scope>NUCLEOTIDE SEQUENCE</scope>
</reference>
<comment type="caution">
    <text evidence="1">The sequence shown here is derived from an EMBL/GenBank/DDBJ whole genome shotgun (WGS) entry which is preliminary data.</text>
</comment>
<evidence type="ECO:0000313" key="3">
    <source>
        <dbReference type="Proteomes" id="UP000677228"/>
    </source>
</evidence>
<name>A0A8S2E1R6_9BILA</name>
<evidence type="ECO:0000313" key="2">
    <source>
        <dbReference type="EMBL" id="CAF3877239.1"/>
    </source>
</evidence>
<dbReference type="AlphaFoldDB" id="A0A8S2E1R6"/>
<accession>A0A8S2E1R6</accession>
<protein>
    <submittedName>
        <fullName evidence="1">Uncharacterized protein</fullName>
    </submittedName>
</protein>
<dbReference type="EMBL" id="CAJNOK010010245">
    <property type="protein sequence ID" value="CAF1110260.1"/>
    <property type="molecule type" value="Genomic_DNA"/>
</dbReference>
<proteinExistence type="predicted"/>
<gene>
    <name evidence="1" type="ORF">OVA965_LOCUS19728</name>
    <name evidence="2" type="ORF">TMI583_LOCUS19871</name>
</gene>
<evidence type="ECO:0000313" key="1">
    <source>
        <dbReference type="EMBL" id="CAF1110260.1"/>
    </source>
</evidence>